<comment type="caution">
    <text evidence="3">The sequence shown here is derived from an EMBL/GenBank/DDBJ whole genome shotgun (WGS) entry which is preliminary data.</text>
</comment>
<evidence type="ECO:0000256" key="1">
    <source>
        <dbReference type="ARBA" id="ARBA00022614"/>
    </source>
</evidence>
<evidence type="ECO:0000313" key="3">
    <source>
        <dbReference type="EMBL" id="KOB70034.1"/>
    </source>
</evidence>
<keyword evidence="1" id="KW-0433">Leucine-rich repeat</keyword>
<keyword evidence="4" id="KW-1185">Reference proteome</keyword>
<dbReference type="Proteomes" id="UP000037510">
    <property type="component" value="Unassembled WGS sequence"/>
</dbReference>
<gene>
    <name evidence="3" type="ORF">OBRU01_16942</name>
</gene>
<reference evidence="3 4" key="1">
    <citation type="journal article" date="2015" name="Genome Biol. Evol.">
        <title>The genome of winter moth (Operophtera brumata) provides a genomic perspective on sexual dimorphism and phenology.</title>
        <authorList>
            <person name="Derks M.F."/>
            <person name="Smit S."/>
            <person name="Salis L."/>
            <person name="Schijlen E."/>
            <person name="Bossers A."/>
            <person name="Mateman C."/>
            <person name="Pijl A.S."/>
            <person name="de Ridder D."/>
            <person name="Groenen M.A."/>
            <person name="Visser M.E."/>
            <person name="Megens H.J."/>
        </authorList>
    </citation>
    <scope>NUCLEOTIDE SEQUENCE [LARGE SCALE GENOMIC DNA]</scope>
    <source>
        <strain evidence="3">WM2013NL</strain>
        <tissue evidence="3">Head and thorax</tissue>
    </source>
</reference>
<dbReference type="SUPFAM" id="SSF52075">
    <property type="entry name" value="Outer arm dynein light chain 1"/>
    <property type="match status" value="1"/>
</dbReference>
<name>A0A0L7L405_OPEBR</name>
<evidence type="ECO:0000313" key="4">
    <source>
        <dbReference type="Proteomes" id="UP000037510"/>
    </source>
</evidence>
<dbReference type="PANTHER" id="PTHR18849:SF0">
    <property type="entry name" value="CILIA- AND FLAGELLA-ASSOCIATED PROTEIN 410-RELATED"/>
    <property type="match status" value="1"/>
</dbReference>
<proteinExistence type="predicted"/>
<evidence type="ECO:0000256" key="2">
    <source>
        <dbReference type="ARBA" id="ARBA00022737"/>
    </source>
</evidence>
<feature type="non-terminal residue" evidence="3">
    <location>
        <position position="201"/>
    </location>
</feature>
<dbReference type="Gene3D" id="3.80.10.10">
    <property type="entry name" value="Ribonuclease Inhibitor"/>
    <property type="match status" value="1"/>
</dbReference>
<dbReference type="EMBL" id="JTDY01003163">
    <property type="protein sequence ID" value="KOB70034.1"/>
    <property type="molecule type" value="Genomic_DNA"/>
</dbReference>
<feature type="non-terminal residue" evidence="3">
    <location>
        <position position="1"/>
    </location>
</feature>
<dbReference type="PANTHER" id="PTHR18849">
    <property type="entry name" value="LEUCINE RICH REPEAT PROTEIN"/>
    <property type="match status" value="1"/>
</dbReference>
<dbReference type="InterPro" id="IPR032675">
    <property type="entry name" value="LRR_dom_sf"/>
</dbReference>
<keyword evidence="2" id="KW-0677">Repeat</keyword>
<organism evidence="3 4">
    <name type="scientific">Operophtera brumata</name>
    <name type="common">Winter moth</name>
    <name type="synonym">Phalaena brumata</name>
    <dbReference type="NCBI Taxonomy" id="104452"/>
    <lineage>
        <taxon>Eukaryota</taxon>
        <taxon>Metazoa</taxon>
        <taxon>Ecdysozoa</taxon>
        <taxon>Arthropoda</taxon>
        <taxon>Hexapoda</taxon>
        <taxon>Insecta</taxon>
        <taxon>Pterygota</taxon>
        <taxon>Neoptera</taxon>
        <taxon>Endopterygota</taxon>
        <taxon>Lepidoptera</taxon>
        <taxon>Glossata</taxon>
        <taxon>Ditrysia</taxon>
        <taxon>Geometroidea</taxon>
        <taxon>Geometridae</taxon>
        <taxon>Larentiinae</taxon>
        <taxon>Operophtera</taxon>
    </lineage>
</organism>
<sequence length="201" mass="22851">MKMFSGCIRLRELHARNNRLSMLLELAVYMRQMRRLIVLDLRANPICSTPGYKDVVINTFPILLDLDDVEIDPVEQRTAKMEMTPDVVTFATRRLLRLLYVEQLSRARVPPSAPPADTTEVPLVVLVGYEAETTRAKFDEMLLAGEFLTYEEMDGESYLLTLFAGREEACIRAGKVRIACMDLPGALMLKLRGRLPYLILA</sequence>
<dbReference type="AlphaFoldDB" id="A0A0L7L405"/>
<accession>A0A0L7L405</accession>
<protein>
    <submittedName>
        <fullName evidence="3">Leucine Rich Repeat family protein</fullName>
    </submittedName>
</protein>